<dbReference type="EMBL" id="JACTAM010000022">
    <property type="protein sequence ID" value="KAI2650621.1"/>
    <property type="molecule type" value="Genomic_DNA"/>
</dbReference>
<keyword evidence="1" id="KW-0675">Receptor</keyword>
<dbReference type="Proteomes" id="UP000830375">
    <property type="component" value="Unassembled WGS sequence"/>
</dbReference>
<dbReference type="InterPro" id="IPR036691">
    <property type="entry name" value="Endo/exonu/phosph_ase_sf"/>
</dbReference>
<sequence>MVKYLPAELFNLQHCPPHPTCVLQMLRSLQLLRRPRDPARVFIQVVYDQTQFGQKGVWIVVFKTARGASICDIIVDKNPDFLCLREMWHQPNDCLNLNMCALPDYTYTDQPQTTGKVTLPCFPSFECLAFKLNSYSPILVLNIYRSPKLNPVFFSEFTELLTLTSAICSAIVLTGDFNIHVDNQICKNTVCFMKILECFNLTQYVNCPTHKHGHTLDLVCTTGVTTSLSALMYHTTKKHVICFRKIRDINLDTFIHTIGELPVVTSIDQYNAALTSILDKLAP</sequence>
<comment type="caution">
    <text evidence="1">The sequence shown here is derived from an EMBL/GenBank/DDBJ whole genome shotgun (WGS) entry which is preliminary data.</text>
</comment>
<gene>
    <name evidence="1" type="ORF">H4Q32_000651</name>
</gene>
<reference evidence="1 2" key="1">
    <citation type="submission" date="2022-01" db="EMBL/GenBank/DDBJ databases">
        <title>A high-quality chromosome-level genome assembly of rohu carp, Labeo rohita.</title>
        <authorList>
            <person name="Arick M.A. II"/>
            <person name="Hsu C.-Y."/>
            <person name="Magbanua Z."/>
            <person name="Pechanova O."/>
            <person name="Grover C."/>
            <person name="Miller E."/>
            <person name="Thrash A."/>
            <person name="Ezzel L."/>
            <person name="Alam S."/>
            <person name="Benzie J."/>
            <person name="Hamilton M."/>
            <person name="Karsi A."/>
            <person name="Lawrence M.L."/>
            <person name="Peterson D.G."/>
        </authorList>
    </citation>
    <scope>NUCLEOTIDE SEQUENCE [LARGE SCALE GENOMIC DNA]</scope>
    <source>
        <strain evidence="2">BAU-BD-2019</strain>
        <tissue evidence="1">Blood</tissue>
    </source>
</reference>
<proteinExistence type="predicted"/>
<keyword evidence="2" id="KW-1185">Reference proteome</keyword>
<dbReference type="Gene3D" id="3.60.10.10">
    <property type="entry name" value="Endonuclease/exonuclease/phosphatase"/>
    <property type="match status" value="1"/>
</dbReference>
<name>A0ABQ8LL89_LABRO</name>
<dbReference type="PANTHER" id="PTHR33776:SF3">
    <property type="entry name" value="PHD-TYPE DOMAIN-CONTAINING PROTEIN"/>
    <property type="match status" value="1"/>
</dbReference>
<accession>A0ABQ8LL89</accession>
<evidence type="ECO:0000313" key="1">
    <source>
        <dbReference type="EMBL" id="KAI2650621.1"/>
    </source>
</evidence>
<protein>
    <submittedName>
        <fullName evidence="1">G-protein coupled receptor 84</fullName>
    </submittedName>
</protein>
<evidence type="ECO:0000313" key="2">
    <source>
        <dbReference type="Proteomes" id="UP000830375"/>
    </source>
</evidence>
<dbReference type="PANTHER" id="PTHR33776">
    <property type="entry name" value="ENDO/EXONUCLEASE/PHOSPHATASE DOMAIN-CONTAINING PROTEIN"/>
    <property type="match status" value="1"/>
</dbReference>
<organism evidence="1 2">
    <name type="scientific">Labeo rohita</name>
    <name type="common">Indian major carp</name>
    <name type="synonym">Cyprinus rohita</name>
    <dbReference type="NCBI Taxonomy" id="84645"/>
    <lineage>
        <taxon>Eukaryota</taxon>
        <taxon>Metazoa</taxon>
        <taxon>Chordata</taxon>
        <taxon>Craniata</taxon>
        <taxon>Vertebrata</taxon>
        <taxon>Euteleostomi</taxon>
        <taxon>Actinopterygii</taxon>
        <taxon>Neopterygii</taxon>
        <taxon>Teleostei</taxon>
        <taxon>Ostariophysi</taxon>
        <taxon>Cypriniformes</taxon>
        <taxon>Cyprinidae</taxon>
        <taxon>Labeoninae</taxon>
        <taxon>Labeonini</taxon>
        <taxon>Labeo</taxon>
    </lineage>
</organism>
<dbReference type="SUPFAM" id="SSF56219">
    <property type="entry name" value="DNase I-like"/>
    <property type="match status" value="1"/>
</dbReference>